<proteinExistence type="predicted"/>
<reference evidence="2 3" key="1">
    <citation type="submission" date="2021-05" db="EMBL/GenBank/DDBJ databases">
        <title>Genome Assembly of Synthetic Allotetraploid Brassica napus Reveals Homoeologous Exchanges between Subgenomes.</title>
        <authorList>
            <person name="Davis J.T."/>
        </authorList>
    </citation>
    <scope>NUCLEOTIDE SEQUENCE [LARGE SCALE GENOMIC DNA]</scope>
    <source>
        <strain evidence="3">cv. Da-Ae</strain>
        <tissue evidence="2">Seedling</tissue>
    </source>
</reference>
<evidence type="ECO:0000256" key="1">
    <source>
        <dbReference type="SAM" id="Phobius"/>
    </source>
</evidence>
<sequence>MHINYIITQTVTSPSSSLVRNKRETQKEMKIQENLEFVDVLKRARKLVCGNINLLLFLFICTLPLFCFLIFLELSLQTTVLVASEYFSREVKFWGYYYTAPRDHALLKNLISLLLPTFLLYLFPYSLLDLLTTTTIVSASSLVYTSEEEPLGLRQLVRRTVEICQNRIEGCLITSLYILLISFEDLSPSRILFDSVMALFHGAIFIVLLAKFSNMGHEKSGLWVMLVFLLFALATRIRYLCLKCSESSSSNGNGVLYTSFYVVGGYWLVSCYTVIVKRRVLEKKCDVETGSLRLLLTPKLMEMKIDEKLSVMELLKRAAKLLFSNISFRFLPLSPLSLPLFCFLIFFELSLQTTISLAYQFPSHKLNLGGYFLLQDQINFPENDLIPWLIQTSLLYFFPYSLLDLFTTTMIVAASSTHEEKLLGMLYLVRRSAKICQNRLVGCLITSLYVLLLLSQLLVHCFSDTPKLLQTVLRGGDSDSWYYLHSSDCKVHQVETMECGMEHGLGCFTLRRRRRRRW</sequence>
<keyword evidence="1" id="KW-1133">Transmembrane helix</keyword>
<dbReference type="EMBL" id="JAGKQM010000015">
    <property type="protein sequence ID" value="KAH0878378.1"/>
    <property type="molecule type" value="Genomic_DNA"/>
</dbReference>
<feature type="transmembrane region" description="Helical" evidence="1">
    <location>
        <begin position="326"/>
        <end position="347"/>
    </location>
</feature>
<feature type="transmembrane region" description="Helical" evidence="1">
    <location>
        <begin position="254"/>
        <end position="275"/>
    </location>
</feature>
<name>A0ABQ7ZE52_BRANA</name>
<keyword evidence="3" id="KW-1185">Reference proteome</keyword>
<accession>A0ABQ7ZE52</accession>
<keyword evidence="1" id="KW-0472">Membrane</keyword>
<organism evidence="2 3">
    <name type="scientific">Brassica napus</name>
    <name type="common">Rape</name>
    <dbReference type="NCBI Taxonomy" id="3708"/>
    <lineage>
        <taxon>Eukaryota</taxon>
        <taxon>Viridiplantae</taxon>
        <taxon>Streptophyta</taxon>
        <taxon>Embryophyta</taxon>
        <taxon>Tracheophyta</taxon>
        <taxon>Spermatophyta</taxon>
        <taxon>Magnoliopsida</taxon>
        <taxon>eudicotyledons</taxon>
        <taxon>Gunneridae</taxon>
        <taxon>Pentapetalae</taxon>
        <taxon>rosids</taxon>
        <taxon>malvids</taxon>
        <taxon>Brassicales</taxon>
        <taxon>Brassicaceae</taxon>
        <taxon>Brassiceae</taxon>
        <taxon>Brassica</taxon>
    </lineage>
</organism>
<gene>
    <name evidence="2" type="ORF">HID58_065772</name>
</gene>
<keyword evidence="1" id="KW-0812">Transmembrane</keyword>
<feature type="transmembrane region" description="Helical" evidence="1">
    <location>
        <begin position="189"/>
        <end position="210"/>
    </location>
</feature>
<protein>
    <submittedName>
        <fullName evidence="2">Uncharacterized protein</fullName>
    </submittedName>
</protein>
<feature type="transmembrane region" description="Helical" evidence="1">
    <location>
        <begin position="438"/>
        <end position="459"/>
    </location>
</feature>
<comment type="caution">
    <text evidence="2">The sequence shown here is derived from an EMBL/GenBank/DDBJ whole genome shotgun (WGS) entry which is preliminary data.</text>
</comment>
<feature type="transmembrane region" description="Helical" evidence="1">
    <location>
        <begin position="166"/>
        <end position="183"/>
    </location>
</feature>
<feature type="transmembrane region" description="Helical" evidence="1">
    <location>
        <begin position="222"/>
        <end position="239"/>
    </location>
</feature>
<dbReference type="PANTHER" id="PTHR36714:SF1">
    <property type="entry name" value="T23E23.1"/>
    <property type="match status" value="1"/>
</dbReference>
<feature type="transmembrane region" description="Helical" evidence="1">
    <location>
        <begin position="397"/>
        <end position="417"/>
    </location>
</feature>
<evidence type="ECO:0000313" key="3">
    <source>
        <dbReference type="Proteomes" id="UP000824890"/>
    </source>
</evidence>
<dbReference type="Proteomes" id="UP000824890">
    <property type="component" value="Unassembled WGS sequence"/>
</dbReference>
<dbReference type="PANTHER" id="PTHR36714">
    <property type="entry name" value="T23E23.1"/>
    <property type="match status" value="1"/>
</dbReference>
<feature type="transmembrane region" description="Helical" evidence="1">
    <location>
        <begin position="52"/>
        <end position="72"/>
    </location>
</feature>
<evidence type="ECO:0000313" key="2">
    <source>
        <dbReference type="EMBL" id="KAH0878378.1"/>
    </source>
</evidence>